<dbReference type="RefSeq" id="XP_049265624.1">
    <property type="nucleotide sequence ID" value="XM_049404695.1"/>
</dbReference>
<dbReference type="AlphaFoldDB" id="A0A8J5QV88"/>
<gene>
    <name evidence="2" type="ORF">J8A68_001080</name>
</gene>
<evidence type="ECO:0000313" key="3">
    <source>
        <dbReference type="Proteomes" id="UP000694255"/>
    </source>
</evidence>
<protein>
    <submittedName>
        <fullName evidence="2">Uncharacterized protein</fullName>
    </submittedName>
</protein>
<evidence type="ECO:0000313" key="2">
    <source>
        <dbReference type="EMBL" id="KAG7665392.1"/>
    </source>
</evidence>
<accession>A0A8J5QV88</accession>
<keyword evidence="3" id="KW-1185">Reference proteome</keyword>
<evidence type="ECO:0000256" key="1">
    <source>
        <dbReference type="SAM" id="MobiDB-lite"/>
    </source>
</evidence>
<proteinExistence type="predicted"/>
<name>A0A8J5QV88_9ASCO</name>
<sequence>MSDNDNNKRQEDIGDSKPEDLLVDFGGKQVPFSKINKPHNVILDPNFHQPKVNAESFPDIEPEAKKGEEDVETRRKAAHKYILDPYAHKPQVNAEQFPEVEPEVEKTVEKVRAARQKKDE</sequence>
<feature type="region of interest" description="Disordered" evidence="1">
    <location>
        <begin position="1"/>
        <end position="21"/>
    </location>
</feature>
<comment type="caution">
    <text evidence="2">The sequence shown here is derived from an EMBL/GenBank/DDBJ whole genome shotgun (WGS) entry which is preliminary data.</text>
</comment>
<reference evidence="2 3" key="1">
    <citation type="journal article" date="2021" name="DNA Res.">
        <title>Genome analysis of Candida subhashii reveals its hybrid nature and dual mitochondrial genome conformations.</title>
        <authorList>
            <person name="Mixao V."/>
            <person name="Hegedusova E."/>
            <person name="Saus E."/>
            <person name="Pryszcz L.P."/>
            <person name="Cillingova A."/>
            <person name="Nosek J."/>
            <person name="Gabaldon T."/>
        </authorList>
    </citation>
    <scope>NUCLEOTIDE SEQUENCE [LARGE SCALE GENOMIC DNA]</scope>
    <source>
        <strain evidence="2 3">CBS 10753</strain>
    </source>
</reference>
<feature type="compositionally biased region" description="Basic and acidic residues" evidence="1">
    <location>
        <begin position="1"/>
        <end position="20"/>
    </location>
</feature>
<dbReference type="OrthoDB" id="4082192at2759"/>
<dbReference type="GeneID" id="73467881"/>
<organism evidence="2 3">
    <name type="scientific">[Candida] subhashii</name>
    <dbReference type="NCBI Taxonomy" id="561895"/>
    <lineage>
        <taxon>Eukaryota</taxon>
        <taxon>Fungi</taxon>
        <taxon>Dikarya</taxon>
        <taxon>Ascomycota</taxon>
        <taxon>Saccharomycotina</taxon>
        <taxon>Pichiomycetes</taxon>
        <taxon>Debaryomycetaceae</taxon>
        <taxon>Spathaspora</taxon>
    </lineage>
</organism>
<dbReference type="EMBL" id="JAGSYN010000050">
    <property type="protein sequence ID" value="KAG7665392.1"/>
    <property type="molecule type" value="Genomic_DNA"/>
</dbReference>
<dbReference type="Proteomes" id="UP000694255">
    <property type="component" value="Unassembled WGS sequence"/>
</dbReference>